<evidence type="ECO:0000313" key="3">
    <source>
        <dbReference type="EMBL" id="KAL0852337.1"/>
    </source>
</evidence>
<organism evidence="3 4">
    <name type="scientific">Loxostege sticticalis</name>
    <name type="common">Beet webworm moth</name>
    <dbReference type="NCBI Taxonomy" id="481309"/>
    <lineage>
        <taxon>Eukaryota</taxon>
        <taxon>Metazoa</taxon>
        <taxon>Ecdysozoa</taxon>
        <taxon>Arthropoda</taxon>
        <taxon>Hexapoda</taxon>
        <taxon>Insecta</taxon>
        <taxon>Pterygota</taxon>
        <taxon>Neoptera</taxon>
        <taxon>Endopterygota</taxon>
        <taxon>Lepidoptera</taxon>
        <taxon>Glossata</taxon>
        <taxon>Ditrysia</taxon>
        <taxon>Pyraloidea</taxon>
        <taxon>Crambidae</taxon>
        <taxon>Pyraustinae</taxon>
        <taxon>Loxostege</taxon>
    </lineage>
</organism>
<comment type="caution">
    <text evidence="3">The sequence shown here is derived from an EMBL/GenBank/DDBJ whole genome shotgun (WGS) entry which is preliminary data.</text>
</comment>
<evidence type="ECO:0000256" key="1">
    <source>
        <dbReference type="SAM" id="MobiDB-lite"/>
    </source>
</evidence>
<feature type="region of interest" description="Disordered" evidence="1">
    <location>
        <begin position="80"/>
        <end position="115"/>
    </location>
</feature>
<dbReference type="AlphaFoldDB" id="A0ABD0TSW3"/>
<evidence type="ECO:0000313" key="4">
    <source>
        <dbReference type="Proteomes" id="UP001549921"/>
    </source>
</evidence>
<sequence length="115" mass="13853">MTSKASKGNRSHKPGRLVIQYLQENERGATAKELLRYLRSNLNYDVSELKSIVESVLQNGTALGFLEREGSHMNWVARETCGRRRRRRRSRRRRRARRCRSCNRRRRKRPRRRKC</sequence>
<dbReference type="Proteomes" id="UP001549921">
    <property type="component" value="Unassembled WGS sequence"/>
</dbReference>
<dbReference type="InterPro" id="IPR031957">
    <property type="entry name" value="DUF4777"/>
</dbReference>
<dbReference type="Pfam" id="PF16007">
    <property type="entry name" value="DUF4777"/>
    <property type="match status" value="1"/>
</dbReference>
<protein>
    <recommendedName>
        <fullName evidence="2">DUF4777 domain-containing protein</fullName>
    </recommendedName>
</protein>
<name>A0ABD0TSW3_LOXSC</name>
<accession>A0ABD0TSW3</accession>
<proteinExistence type="predicted"/>
<evidence type="ECO:0000259" key="2">
    <source>
        <dbReference type="Pfam" id="PF16007"/>
    </source>
</evidence>
<gene>
    <name evidence="3" type="ORF">ABMA28_000540</name>
</gene>
<reference evidence="3 4" key="1">
    <citation type="submission" date="2024-06" db="EMBL/GenBank/DDBJ databases">
        <title>A chromosome-level genome assembly of beet webworm, Loxostege sticticalis.</title>
        <authorList>
            <person name="Zhang Y."/>
        </authorList>
    </citation>
    <scope>NUCLEOTIDE SEQUENCE [LARGE SCALE GENOMIC DNA]</scope>
    <source>
        <strain evidence="3">AQ028</strain>
        <tissue evidence="3">Male pupae</tissue>
    </source>
</reference>
<feature type="compositionally biased region" description="Basic residues" evidence="1">
    <location>
        <begin position="83"/>
        <end position="115"/>
    </location>
</feature>
<feature type="domain" description="DUF4777" evidence="2">
    <location>
        <begin position="15"/>
        <end position="71"/>
    </location>
</feature>
<dbReference type="EMBL" id="JBEDNZ010000001">
    <property type="protein sequence ID" value="KAL0852337.1"/>
    <property type="molecule type" value="Genomic_DNA"/>
</dbReference>